<reference evidence="1" key="2">
    <citation type="journal article" date="2017" name="J. Med. Entomol.">
        <title>Transcriptome Analysis of the Triatoma infestans (Hemiptera: Reduviidae) Integument.</title>
        <authorList>
            <person name="Calderon-Fernandez G.M."/>
            <person name="Moriconi D.E."/>
            <person name="Dulbecco A.B."/>
            <person name="Juarez M.P."/>
        </authorList>
    </citation>
    <scope>NUCLEOTIDE SEQUENCE</scope>
    <source>
        <strain evidence="1">Int1</strain>
        <tissue evidence="1">Integument</tissue>
    </source>
</reference>
<dbReference type="EMBL" id="GEMB01004247">
    <property type="protein sequence ID" value="JAR99022.1"/>
    <property type="molecule type" value="Transcribed_RNA"/>
</dbReference>
<accession>A0A170XML4</accession>
<feature type="non-terminal residue" evidence="1">
    <location>
        <position position="125"/>
    </location>
</feature>
<evidence type="ECO:0000313" key="1">
    <source>
        <dbReference type="EMBL" id="JAR99022.1"/>
    </source>
</evidence>
<sequence>MTCFLAGEYMVEMWVKTEPLQSVLIKAIFIRPYLSAMHPLTTGDFTLIDFPPTLEETVRRETLIIRNGSSRKSSFTVLAEVGTTEIMTLEKARETDINFRYFSIDPLEGKMGPFEGRIFTTSFHP</sequence>
<proteinExistence type="predicted"/>
<reference evidence="1" key="1">
    <citation type="submission" date="2016-04" db="EMBL/GenBank/DDBJ databases">
        <authorList>
            <person name="Calderon-Fernandez G.M.Sr."/>
        </authorList>
    </citation>
    <scope>NUCLEOTIDE SEQUENCE</scope>
    <source>
        <strain evidence="1">Int1</strain>
        <tissue evidence="1">Integument</tissue>
    </source>
</reference>
<protein>
    <submittedName>
        <fullName evidence="1">Uncharacterized protein</fullName>
    </submittedName>
</protein>
<dbReference type="AlphaFoldDB" id="A0A170XML4"/>
<organism evidence="1">
    <name type="scientific">Triatoma infestans</name>
    <name type="common">Assassin bug</name>
    <dbReference type="NCBI Taxonomy" id="30076"/>
    <lineage>
        <taxon>Eukaryota</taxon>
        <taxon>Metazoa</taxon>
        <taxon>Ecdysozoa</taxon>
        <taxon>Arthropoda</taxon>
        <taxon>Hexapoda</taxon>
        <taxon>Insecta</taxon>
        <taxon>Pterygota</taxon>
        <taxon>Neoptera</taxon>
        <taxon>Paraneoptera</taxon>
        <taxon>Hemiptera</taxon>
        <taxon>Heteroptera</taxon>
        <taxon>Panheteroptera</taxon>
        <taxon>Cimicomorpha</taxon>
        <taxon>Reduviidae</taxon>
        <taxon>Triatominae</taxon>
        <taxon>Triatoma</taxon>
    </lineage>
</organism>
<name>A0A170XML4_TRIIF</name>